<comment type="similarity">
    <text evidence="6">Belongs to the protein kinase superfamily.</text>
</comment>
<dbReference type="PANTHER" id="PTHR11909">
    <property type="entry name" value="CASEIN KINASE-RELATED"/>
    <property type="match status" value="1"/>
</dbReference>
<feature type="binding site" evidence="5">
    <location>
        <position position="42"/>
    </location>
    <ligand>
        <name>ATP</name>
        <dbReference type="ChEBI" id="CHEBI:30616"/>
    </ligand>
</feature>
<dbReference type="PROSITE" id="PS50011">
    <property type="entry name" value="PROTEIN_KINASE_DOM"/>
    <property type="match status" value="1"/>
</dbReference>
<dbReference type="EMBL" id="CCKQ01019163">
    <property type="protein sequence ID" value="CDW91175.1"/>
    <property type="molecule type" value="Genomic_DNA"/>
</dbReference>
<dbReference type="SMART" id="SM00220">
    <property type="entry name" value="S_TKc"/>
    <property type="match status" value="1"/>
</dbReference>
<evidence type="ECO:0000256" key="7">
    <source>
        <dbReference type="SAM" id="MobiDB-lite"/>
    </source>
</evidence>
<dbReference type="GO" id="GO:0005524">
    <property type="term" value="F:ATP binding"/>
    <property type="evidence" value="ECO:0007669"/>
    <property type="project" value="UniProtKB-UniRule"/>
</dbReference>
<keyword evidence="9" id="KW-0808">Transferase</keyword>
<protein>
    <recommendedName>
        <fullName evidence="4">Casein kinase I</fullName>
        <ecNumber evidence="1">2.7.11.1</ecNumber>
    </recommendedName>
</protein>
<dbReference type="PROSITE" id="PS00108">
    <property type="entry name" value="PROTEIN_KINASE_ST"/>
    <property type="match status" value="1"/>
</dbReference>
<dbReference type="PROSITE" id="PS00107">
    <property type="entry name" value="PROTEIN_KINASE_ATP"/>
    <property type="match status" value="1"/>
</dbReference>
<evidence type="ECO:0000256" key="5">
    <source>
        <dbReference type="PROSITE-ProRule" id="PRU10141"/>
    </source>
</evidence>
<organism evidence="9 10">
    <name type="scientific">Stylonychia lemnae</name>
    <name type="common">Ciliate</name>
    <dbReference type="NCBI Taxonomy" id="5949"/>
    <lineage>
        <taxon>Eukaryota</taxon>
        <taxon>Sar</taxon>
        <taxon>Alveolata</taxon>
        <taxon>Ciliophora</taxon>
        <taxon>Intramacronucleata</taxon>
        <taxon>Spirotrichea</taxon>
        <taxon>Stichotrichia</taxon>
        <taxon>Sporadotrichida</taxon>
        <taxon>Oxytrichidae</taxon>
        <taxon>Stylonychinae</taxon>
        <taxon>Stylonychia</taxon>
    </lineage>
</organism>
<dbReference type="CDD" id="cd14016">
    <property type="entry name" value="STKc_CK1"/>
    <property type="match status" value="1"/>
</dbReference>
<dbReference type="InterPro" id="IPR008271">
    <property type="entry name" value="Ser/Thr_kinase_AS"/>
</dbReference>
<dbReference type="InParanoid" id="A0A078B9H2"/>
<reference evidence="9 10" key="1">
    <citation type="submission" date="2014-06" db="EMBL/GenBank/DDBJ databases">
        <authorList>
            <person name="Swart Estienne"/>
        </authorList>
    </citation>
    <scope>NUCLEOTIDE SEQUENCE [LARGE SCALE GENOMIC DNA]</scope>
    <source>
        <strain evidence="9 10">130c</strain>
    </source>
</reference>
<feature type="compositionally biased region" description="Polar residues" evidence="7">
    <location>
        <begin position="388"/>
        <end position="398"/>
    </location>
</feature>
<dbReference type="Gene3D" id="1.10.510.10">
    <property type="entry name" value="Transferase(Phosphotransferase) domain 1"/>
    <property type="match status" value="1"/>
</dbReference>
<evidence type="ECO:0000256" key="6">
    <source>
        <dbReference type="RuleBase" id="RU000304"/>
    </source>
</evidence>
<dbReference type="InterPro" id="IPR000719">
    <property type="entry name" value="Prot_kinase_dom"/>
</dbReference>
<keyword evidence="9" id="KW-0418">Kinase</keyword>
<evidence type="ECO:0000313" key="10">
    <source>
        <dbReference type="Proteomes" id="UP000039865"/>
    </source>
</evidence>
<dbReference type="FunFam" id="1.10.510.10:FF:001123">
    <property type="entry name" value="CK1/CK1/CK1-D protein kinase"/>
    <property type="match status" value="1"/>
</dbReference>
<dbReference type="InterPro" id="IPR017441">
    <property type="entry name" value="Protein_kinase_ATP_BS"/>
</dbReference>
<dbReference type="GO" id="GO:0004674">
    <property type="term" value="F:protein serine/threonine kinase activity"/>
    <property type="evidence" value="ECO:0007669"/>
    <property type="project" value="UniProtKB-KW"/>
</dbReference>
<keyword evidence="2 5" id="KW-0547">Nucleotide-binding</keyword>
<feature type="region of interest" description="Disordered" evidence="7">
    <location>
        <begin position="357"/>
        <end position="417"/>
    </location>
</feature>
<dbReference type="SUPFAM" id="SSF56112">
    <property type="entry name" value="Protein kinase-like (PK-like)"/>
    <property type="match status" value="1"/>
</dbReference>
<dbReference type="AlphaFoldDB" id="A0A078B9H2"/>
<gene>
    <name evidence="9" type="primary">Contig5537.g5922</name>
    <name evidence="9" type="ORF">STYLEM_20327</name>
</gene>
<dbReference type="EC" id="2.7.11.1" evidence="1"/>
<feature type="region of interest" description="Disordered" evidence="7">
    <location>
        <begin position="437"/>
        <end position="464"/>
    </location>
</feature>
<evidence type="ECO:0000259" key="8">
    <source>
        <dbReference type="PROSITE" id="PS50011"/>
    </source>
</evidence>
<evidence type="ECO:0000256" key="2">
    <source>
        <dbReference type="ARBA" id="ARBA00022741"/>
    </source>
</evidence>
<dbReference type="Proteomes" id="UP000039865">
    <property type="component" value="Unassembled WGS sequence"/>
</dbReference>
<feature type="domain" description="Protein kinase" evidence="8">
    <location>
        <begin position="13"/>
        <end position="332"/>
    </location>
</feature>
<dbReference type="InterPro" id="IPR011009">
    <property type="entry name" value="Kinase-like_dom_sf"/>
</dbReference>
<evidence type="ECO:0000313" key="9">
    <source>
        <dbReference type="EMBL" id="CDW91175.1"/>
    </source>
</evidence>
<evidence type="ECO:0000256" key="3">
    <source>
        <dbReference type="ARBA" id="ARBA00022840"/>
    </source>
</evidence>
<name>A0A078B9H2_STYLE</name>
<sequence>MFNDGQEILEKRYKVIKRLGGGAFGEIYKVEKRKTGEFLAAKVVGYNYQIELIDIHNNNLIGKSSEAPTTHHALLGEQADPQAERKEQVFLFCALIRRLNSLIACVPNLHFVGDEKTDESRTYHVMVMDLLGKSLEDLFQECRRKFDLKTVLQIAIQMIQRIQKVHEERIIHRDIKPDNFLIGGNENNKNNIFIIDFGLAKCYKNSDGEHIPFREGKNLTGTARYASINTHIGYEQSRRDDLETIGHVLLYFLRGSLPWQGLPGRSKNEKYNNIKKKKLEVTVDELCKGYPEEFKEFMNYCRKLQFTEDPNYKYILDLFEGCMKKNGWDPKVPDFIWNKNRLVMEKEALKQNLMKVINKPMKRQDHEEAGEEQKKETPAPRKIDKNSIAVNQANQILNQRKDGEPSGTGAQKRGTEVKATAIAGSGIVAGTKMQNYGDLQNQQAQQYENNPTNNRKSAQQMFKQ</sequence>
<evidence type="ECO:0000256" key="1">
    <source>
        <dbReference type="ARBA" id="ARBA00012513"/>
    </source>
</evidence>
<keyword evidence="3 5" id="KW-0067">ATP-binding</keyword>
<dbReference type="Pfam" id="PF00069">
    <property type="entry name" value="Pkinase"/>
    <property type="match status" value="1"/>
</dbReference>
<accession>A0A078B9H2</accession>
<dbReference type="InterPro" id="IPR050235">
    <property type="entry name" value="CK1_Ser-Thr_kinase"/>
</dbReference>
<proteinExistence type="inferred from homology"/>
<keyword evidence="10" id="KW-1185">Reference proteome</keyword>
<evidence type="ECO:0000256" key="4">
    <source>
        <dbReference type="ARBA" id="ARBA00023860"/>
    </source>
</evidence>
<keyword evidence="6" id="KW-0723">Serine/threonine-protein kinase</keyword>
<feature type="compositionally biased region" description="Basic and acidic residues" evidence="7">
    <location>
        <begin position="362"/>
        <end position="385"/>
    </location>
</feature>